<dbReference type="AlphaFoldDB" id="A0A6C0DLL6"/>
<organism evidence="1">
    <name type="scientific">viral metagenome</name>
    <dbReference type="NCBI Taxonomy" id="1070528"/>
    <lineage>
        <taxon>unclassified sequences</taxon>
        <taxon>metagenomes</taxon>
        <taxon>organismal metagenomes</taxon>
    </lineage>
</organism>
<proteinExistence type="predicted"/>
<dbReference type="EMBL" id="MN739636">
    <property type="protein sequence ID" value="QHT17457.1"/>
    <property type="molecule type" value="Genomic_DNA"/>
</dbReference>
<evidence type="ECO:0008006" key="2">
    <source>
        <dbReference type="Google" id="ProtNLM"/>
    </source>
</evidence>
<sequence length="244" mass="29381">MSYNNKIAVCVLCKVPNEEWLRFLNNFINYDVFMIVDDNSATYTEYYEKYKSVNIIQINNQECYNKCYTNCNTAVEFPEVIAWDKSMYYFNEINTLYEYVWLVEDDVFIYDENVLMSIDEKHRRADLLTAFHETNDTGEMYSWSHWVNVINRIELPWAHSMVCAIRVSKQLLTEIVNYKHKHGHLFFIESMFNTIAHQNNLLIENPAELSNIHWKTTWNRDDIDIKKLYHPIKNIDDHIYIRNN</sequence>
<evidence type="ECO:0000313" key="1">
    <source>
        <dbReference type="EMBL" id="QHT17457.1"/>
    </source>
</evidence>
<accession>A0A6C0DLL6</accession>
<name>A0A6C0DLL6_9ZZZZ</name>
<reference evidence="1" key="1">
    <citation type="journal article" date="2020" name="Nature">
        <title>Giant virus diversity and host interactions through global metagenomics.</title>
        <authorList>
            <person name="Schulz F."/>
            <person name="Roux S."/>
            <person name="Paez-Espino D."/>
            <person name="Jungbluth S."/>
            <person name="Walsh D.A."/>
            <person name="Denef V.J."/>
            <person name="McMahon K.D."/>
            <person name="Konstantinidis K.T."/>
            <person name="Eloe-Fadrosh E.A."/>
            <person name="Kyrpides N.C."/>
            <person name="Woyke T."/>
        </authorList>
    </citation>
    <scope>NUCLEOTIDE SEQUENCE</scope>
    <source>
        <strain evidence="1">GVMAG-M-3300023174-24</strain>
    </source>
</reference>
<protein>
    <recommendedName>
        <fullName evidence="2">Glycosyltransferase 2-like domain-containing protein</fullName>
    </recommendedName>
</protein>